<dbReference type="GO" id="GO:0009611">
    <property type="term" value="P:response to wounding"/>
    <property type="evidence" value="ECO:0007669"/>
    <property type="project" value="InterPro"/>
</dbReference>
<evidence type="ECO:0000256" key="2">
    <source>
        <dbReference type="ARBA" id="ARBA00022690"/>
    </source>
</evidence>
<dbReference type="PANTHER" id="PTHR33091:SF7">
    <property type="entry name" value="INHIBITOR I FAMILY PROTEIN"/>
    <property type="match status" value="1"/>
</dbReference>
<dbReference type="InterPro" id="IPR036354">
    <property type="entry name" value="Prot_inh_pot1_sf"/>
</dbReference>
<comment type="similarity">
    <text evidence="1">Belongs to the protease inhibitor I13 (potato type I serine protease inhibitor) family.</text>
</comment>
<dbReference type="EnsemblPlants" id="OB05G19030.1">
    <property type="protein sequence ID" value="OB05G19030.1"/>
    <property type="gene ID" value="OB05G19030"/>
</dbReference>
<protein>
    <submittedName>
        <fullName evidence="4">Uncharacterized protein</fullName>
    </submittedName>
</protein>
<dbReference type="Pfam" id="PF00280">
    <property type="entry name" value="potato_inhibit"/>
    <property type="match status" value="1"/>
</dbReference>
<dbReference type="HOGENOM" id="CLU_158942_0_0_1"/>
<reference evidence="4" key="1">
    <citation type="journal article" date="2013" name="Nat. Commun.">
        <title>Whole-genome sequencing of Oryza brachyantha reveals mechanisms underlying Oryza genome evolution.</title>
        <authorList>
            <person name="Chen J."/>
            <person name="Huang Q."/>
            <person name="Gao D."/>
            <person name="Wang J."/>
            <person name="Lang Y."/>
            <person name="Liu T."/>
            <person name="Li B."/>
            <person name="Bai Z."/>
            <person name="Luis Goicoechea J."/>
            <person name="Liang C."/>
            <person name="Chen C."/>
            <person name="Zhang W."/>
            <person name="Sun S."/>
            <person name="Liao Y."/>
            <person name="Zhang X."/>
            <person name="Yang L."/>
            <person name="Song C."/>
            <person name="Wang M."/>
            <person name="Shi J."/>
            <person name="Liu G."/>
            <person name="Liu J."/>
            <person name="Zhou H."/>
            <person name="Zhou W."/>
            <person name="Yu Q."/>
            <person name="An N."/>
            <person name="Chen Y."/>
            <person name="Cai Q."/>
            <person name="Wang B."/>
            <person name="Liu B."/>
            <person name="Min J."/>
            <person name="Huang Y."/>
            <person name="Wu H."/>
            <person name="Li Z."/>
            <person name="Zhang Y."/>
            <person name="Yin Y."/>
            <person name="Song W."/>
            <person name="Jiang J."/>
            <person name="Jackson S.A."/>
            <person name="Wing R.A."/>
            <person name="Wang J."/>
            <person name="Chen M."/>
        </authorList>
    </citation>
    <scope>NUCLEOTIDE SEQUENCE [LARGE SCALE GENOMIC DNA]</scope>
    <source>
        <strain evidence="4">cv. IRGC 101232</strain>
    </source>
</reference>
<keyword evidence="2" id="KW-0646">Protease inhibitor</keyword>
<reference evidence="4" key="2">
    <citation type="submission" date="2013-04" db="UniProtKB">
        <authorList>
            <consortium name="EnsemblPlants"/>
        </authorList>
    </citation>
    <scope>IDENTIFICATION</scope>
</reference>
<dbReference type="eggNOG" id="ENOG502S6W9">
    <property type="taxonomic scope" value="Eukaryota"/>
</dbReference>
<keyword evidence="3" id="KW-0722">Serine protease inhibitor</keyword>
<accession>J3M5M9</accession>
<dbReference type="PRINTS" id="PR00292">
    <property type="entry name" value="POTATOINHBTR"/>
</dbReference>
<dbReference type="AlphaFoldDB" id="J3M5M9"/>
<evidence type="ECO:0000313" key="4">
    <source>
        <dbReference type="EnsemblPlants" id="OB05G19030.1"/>
    </source>
</evidence>
<evidence type="ECO:0000313" key="5">
    <source>
        <dbReference type="Proteomes" id="UP000006038"/>
    </source>
</evidence>
<name>J3M5M9_ORYBR</name>
<dbReference type="OMA" id="RCKGKSS"/>
<organism evidence="4">
    <name type="scientific">Oryza brachyantha</name>
    <name type="common">malo sina</name>
    <dbReference type="NCBI Taxonomy" id="4533"/>
    <lineage>
        <taxon>Eukaryota</taxon>
        <taxon>Viridiplantae</taxon>
        <taxon>Streptophyta</taxon>
        <taxon>Embryophyta</taxon>
        <taxon>Tracheophyta</taxon>
        <taxon>Spermatophyta</taxon>
        <taxon>Magnoliopsida</taxon>
        <taxon>Liliopsida</taxon>
        <taxon>Poales</taxon>
        <taxon>Poaceae</taxon>
        <taxon>BOP clade</taxon>
        <taxon>Oryzoideae</taxon>
        <taxon>Oryzeae</taxon>
        <taxon>Oryzinae</taxon>
        <taxon>Oryza</taxon>
    </lineage>
</organism>
<dbReference type="PANTHER" id="PTHR33091">
    <property type="entry name" value="PROTEIN, PUTATIVE, EXPRESSED-RELATED"/>
    <property type="match status" value="1"/>
</dbReference>
<dbReference type="Proteomes" id="UP000006038">
    <property type="component" value="Chromosome 5"/>
</dbReference>
<dbReference type="PROSITE" id="PS00285">
    <property type="entry name" value="POTATO_INHIBITOR"/>
    <property type="match status" value="1"/>
</dbReference>
<dbReference type="Gene3D" id="3.30.10.10">
    <property type="entry name" value="Trypsin Inhibitor V, subunit A"/>
    <property type="match status" value="1"/>
</dbReference>
<dbReference type="Gramene" id="OB05G19030.1">
    <property type="protein sequence ID" value="OB05G19030.1"/>
    <property type="gene ID" value="OB05G19030"/>
</dbReference>
<proteinExistence type="inferred from homology"/>
<keyword evidence="5" id="KW-1185">Reference proteome</keyword>
<evidence type="ECO:0000256" key="3">
    <source>
        <dbReference type="ARBA" id="ARBA00022900"/>
    </source>
</evidence>
<sequence length="68" mass="7350">EMSSEKSSWPEVVGLPAEAAEQMILHDQPDVHVVVLRVGSVVTTEINPKRVRVFTNISGSVAQVPKIG</sequence>
<dbReference type="GO" id="GO:0004867">
    <property type="term" value="F:serine-type endopeptidase inhibitor activity"/>
    <property type="evidence" value="ECO:0007669"/>
    <property type="project" value="UniProtKB-KW"/>
</dbReference>
<dbReference type="InterPro" id="IPR000864">
    <property type="entry name" value="Prot_inh_pot1"/>
</dbReference>
<evidence type="ECO:0000256" key="1">
    <source>
        <dbReference type="ARBA" id="ARBA00008210"/>
    </source>
</evidence>
<dbReference type="SUPFAM" id="SSF54654">
    <property type="entry name" value="CI-2 family of serine protease inhibitors"/>
    <property type="match status" value="1"/>
</dbReference>